<dbReference type="SUPFAM" id="SSF51556">
    <property type="entry name" value="Metallo-dependent hydrolases"/>
    <property type="match status" value="1"/>
</dbReference>
<dbReference type="Pfam" id="PF04909">
    <property type="entry name" value="Amidohydro_2"/>
    <property type="match status" value="1"/>
</dbReference>
<dbReference type="InterPro" id="IPR032466">
    <property type="entry name" value="Metal_Hydrolase"/>
</dbReference>
<dbReference type="GO" id="GO:0016787">
    <property type="term" value="F:hydrolase activity"/>
    <property type="evidence" value="ECO:0007669"/>
    <property type="project" value="InterPro"/>
</dbReference>
<dbReference type="Proteomes" id="UP000597444">
    <property type="component" value="Unassembled WGS sequence"/>
</dbReference>
<proteinExistence type="predicted"/>
<gene>
    <name evidence="2" type="ORF">KSF_005490</name>
</gene>
<dbReference type="PANTHER" id="PTHR43383">
    <property type="entry name" value="NODULIN 6"/>
    <property type="match status" value="1"/>
</dbReference>
<sequence length="444" mass="52058">MMQNRQIITTIEDVVQRTPILDTHEHLIEEARRLAEPRVDDPFYPCNDWSYLYHHYARQDLYSAGFTSEMDRQFFDPQVDPKDKWRIFAPFYERTGNTAYFLAVRHTLRLLFEEEDIHEGNVERISEKMRAQTCKGFYNIIVRDVANIESCQVNSLEYMLCETEYPDLLLQDMSINWLCTGLSHQAVVSSKSRTLEEWYRTIDWHFERYGPRAIAVKTQAAYWRDLSFDRVTFEEGAPLFARFANDAHALSEGELKALQDHLFHYCVQRAIDYHLPIKLHCGYLAENNKMPLGRLKRIASDLCPLLQAYPEASFILMHIGYPYQHEFIALAKHYSNIYLDMCWAWLVNPLASIHFLKEALMAVPSAKLFGFGGDYYLVEPIVGHAWIARQGIAQALSELVLEGWMSEESALRAARQMLRENALRLFEYEQVQREWQRQHHPGSI</sequence>
<name>A0A8J3IIX5_9CHLR</name>
<organism evidence="2 3">
    <name type="scientific">Reticulibacter mediterranei</name>
    <dbReference type="NCBI Taxonomy" id="2778369"/>
    <lineage>
        <taxon>Bacteria</taxon>
        <taxon>Bacillati</taxon>
        <taxon>Chloroflexota</taxon>
        <taxon>Ktedonobacteria</taxon>
        <taxon>Ktedonobacterales</taxon>
        <taxon>Reticulibacteraceae</taxon>
        <taxon>Reticulibacter</taxon>
    </lineage>
</organism>
<evidence type="ECO:0000259" key="1">
    <source>
        <dbReference type="Pfam" id="PF04909"/>
    </source>
</evidence>
<dbReference type="AlphaFoldDB" id="A0A8J3IIX5"/>
<feature type="domain" description="Amidohydrolase-related" evidence="1">
    <location>
        <begin position="251"/>
        <end position="426"/>
    </location>
</feature>
<evidence type="ECO:0000313" key="3">
    <source>
        <dbReference type="Proteomes" id="UP000597444"/>
    </source>
</evidence>
<dbReference type="Gene3D" id="3.20.20.140">
    <property type="entry name" value="Metal-dependent hydrolases"/>
    <property type="match status" value="1"/>
</dbReference>
<keyword evidence="3" id="KW-1185">Reference proteome</keyword>
<dbReference type="PANTHER" id="PTHR43383:SF2">
    <property type="entry name" value="AMIDOHYDROLASE 2 FAMILY PROTEIN"/>
    <property type="match status" value="1"/>
</dbReference>
<reference evidence="2" key="1">
    <citation type="submission" date="2020-10" db="EMBL/GenBank/DDBJ databases">
        <title>Taxonomic study of unclassified bacteria belonging to the class Ktedonobacteria.</title>
        <authorList>
            <person name="Yabe S."/>
            <person name="Wang C.M."/>
            <person name="Zheng Y."/>
            <person name="Sakai Y."/>
            <person name="Cavaletti L."/>
            <person name="Monciardini P."/>
            <person name="Donadio S."/>
        </authorList>
    </citation>
    <scope>NUCLEOTIDE SEQUENCE</scope>
    <source>
        <strain evidence="2">ID150040</strain>
    </source>
</reference>
<dbReference type="EMBL" id="BNJK01000001">
    <property type="protein sequence ID" value="GHO90501.1"/>
    <property type="molecule type" value="Genomic_DNA"/>
</dbReference>
<accession>A0A8J3IIX5</accession>
<comment type="caution">
    <text evidence="2">The sequence shown here is derived from an EMBL/GenBank/DDBJ whole genome shotgun (WGS) entry which is preliminary data.</text>
</comment>
<dbReference type="InterPro" id="IPR006680">
    <property type="entry name" value="Amidohydro-rel"/>
</dbReference>
<protein>
    <recommendedName>
        <fullName evidence="1">Amidohydrolase-related domain-containing protein</fullName>
    </recommendedName>
</protein>
<evidence type="ECO:0000313" key="2">
    <source>
        <dbReference type="EMBL" id="GHO90501.1"/>
    </source>
</evidence>
<dbReference type="RefSeq" id="WP_220201459.1">
    <property type="nucleotide sequence ID" value="NZ_BNJK01000001.1"/>
</dbReference>